<keyword evidence="1" id="KW-0328">Glycosyltransferase</keyword>
<proteinExistence type="predicted"/>
<organism evidence="4">
    <name type="scientific">Streptococcus pneumoniae</name>
    <dbReference type="NCBI Taxonomy" id="1313"/>
    <lineage>
        <taxon>Bacteria</taxon>
        <taxon>Bacillati</taxon>
        <taxon>Bacillota</taxon>
        <taxon>Bacilli</taxon>
        <taxon>Lactobacillales</taxon>
        <taxon>Streptococcaceae</taxon>
        <taxon>Streptococcus</taxon>
    </lineage>
</organism>
<dbReference type="CDD" id="cd04194">
    <property type="entry name" value="GT8_A4GalT_like"/>
    <property type="match status" value="1"/>
</dbReference>
<name>Q4JZL5_STREE</name>
<reference evidence="4" key="1">
    <citation type="journal article" date="2006" name="PLoS Genet.">
        <title>Genetic analysis of the capsular biosynthetic locus from all 90 pneumococcal serotypes.</title>
        <authorList>
            <person name="Bentley S.D."/>
            <person name="Aanensen D.M."/>
            <person name="Mavroidi A."/>
            <person name="Saunders D."/>
            <person name="Rabbinowitsch E."/>
            <person name="Collins M."/>
            <person name="Donohoe K."/>
            <person name="Harris D."/>
            <person name="Murphy L."/>
            <person name="Quail M.A."/>
            <person name="Samuel G."/>
            <person name="Skovsted I.C."/>
            <person name="Kaltoft M.S."/>
            <person name="Barrell B."/>
            <person name="Reeves P.R."/>
            <person name="Parkhill J."/>
            <person name="Spratt B.G."/>
        </authorList>
    </citation>
    <scope>NUCLEOTIDE SEQUENCE</scope>
    <source>
        <strain evidence="4">7098/41</strain>
    </source>
</reference>
<sequence>MDIVYATDNNFIEVLYASISSLYETNASLYLNIWIIADKVSAKNKERINELASKNNQNTINWIENIEIPFKLKLDRGSISSYSRLFLGEVLPKKVKKVLYLDCDIIIMDSLSGLFDEEFDGKIIQGVSDVLNKDYKKVLNIPVSAPVFNAGVLYIDLEKWREERIEEKLIYIINKFKGAVIQGDEGVLNAVLFNSYKELSPRYNYMTIFEDMSYEDMITFKQPVNYYSKEVLEEAGKHIIIRHFTTCFLSLRPWQESSEVAHVEIFKKYYRGTYKQVSPSKLLSIYKILPKKMSLHLLGFIQSKIRPKLYRILK</sequence>
<dbReference type="GO" id="GO:0016757">
    <property type="term" value="F:glycosyltransferase activity"/>
    <property type="evidence" value="ECO:0007669"/>
    <property type="project" value="UniProtKB-KW"/>
</dbReference>
<keyword evidence="3" id="KW-0479">Metal-binding</keyword>
<dbReference type="InterPro" id="IPR002495">
    <property type="entry name" value="Glyco_trans_8"/>
</dbReference>
<dbReference type="Pfam" id="PF01501">
    <property type="entry name" value="Glyco_transf_8"/>
    <property type="match status" value="1"/>
</dbReference>
<dbReference type="InterPro" id="IPR029044">
    <property type="entry name" value="Nucleotide-diphossugar_trans"/>
</dbReference>
<dbReference type="InterPro" id="IPR050748">
    <property type="entry name" value="Glycosyltrans_8_dom-fam"/>
</dbReference>
<dbReference type="GO" id="GO:0046872">
    <property type="term" value="F:metal ion binding"/>
    <property type="evidence" value="ECO:0007669"/>
    <property type="project" value="UniProtKB-KW"/>
</dbReference>
<protein>
    <submittedName>
        <fullName evidence="4">Putative glycosyl transferase</fullName>
    </submittedName>
</protein>
<evidence type="ECO:0000313" key="4">
    <source>
        <dbReference type="EMBL" id="CAI34212.1"/>
    </source>
</evidence>
<dbReference type="SUPFAM" id="SSF53448">
    <property type="entry name" value="Nucleotide-diphospho-sugar transferases"/>
    <property type="match status" value="1"/>
</dbReference>
<dbReference type="PANTHER" id="PTHR13778:SF47">
    <property type="entry name" value="LIPOPOLYSACCHARIDE 1,3-GALACTOSYLTRANSFERASE"/>
    <property type="match status" value="1"/>
</dbReference>
<dbReference type="PANTHER" id="PTHR13778">
    <property type="entry name" value="GLYCOSYLTRANSFERASE 8 DOMAIN-CONTAINING PROTEIN"/>
    <property type="match status" value="1"/>
</dbReference>
<dbReference type="AlphaFoldDB" id="Q4JZL5"/>
<gene>
    <name evidence="4" type="primary">wciN</name>
    <name evidence="4" type="ORF">SPC33C_0009</name>
</gene>
<dbReference type="CAZy" id="GT8">
    <property type="family name" value="Glycosyltransferase Family 8"/>
</dbReference>
<keyword evidence="2 4" id="KW-0808">Transferase</keyword>
<dbReference type="Gene3D" id="3.90.550.10">
    <property type="entry name" value="Spore Coat Polysaccharide Biosynthesis Protein SpsA, Chain A"/>
    <property type="match status" value="1"/>
</dbReference>
<dbReference type="EMBL" id="CR931700">
    <property type="protein sequence ID" value="CAI34212.1"/>
    <property type="molecule type" value="Genomic_DNA"/>
</dbReference>
<evidence type="ECO:0000256" key="1">
    <source>
        <dbReference type="ARBA" id="ARBA00022676"/>
    </source>
</evidence>
<accession>Q4JZL5</accession>
<evidence type="ECO:0000256" key="2">
    <source>
        <dbReference type="ARBA" id="ARBA00022679"/>
    </source>
</evidence>
<evidence type="ECO:0000256" key="3">
    <source>
        <dbReference type="ARBA" id="ARBA00022723"/>
    </source>
</evidence>